<evidence type="ECO:0000256" key="8">
    <source>
        <dbReference type="ARBA" id="ARBA00035655"/>
    </source>
</evidence>
<proteinExistence type="inferred from homology"/>
<evidence type="ECO:0000256" key="2">
    <source>
        <dbReference type="ARBA" id="ARBA00022448"/>
    </source>
</evidence>
<evidence type="ECO:0000256" key="9">
    <source>
        <dbReference type="SAM" id="Phobius"/>
    </source>
</evidence>
<feature type="transmembrane region" description="Helical" evidence="9">
    <location>
        <begin position="67"/>
        <end position="89"/>
    </location>
</feature>
<dbReference type="InterPro" id="IPR007272">
    <property type="entry name" value="Sulf_transp_TsuA/YedE"/>
</dbReference>
<evidence type="ECO:0000313" key="11">
    <source>
        <dbReference type="Proteomes" id="UP000078084"/>
    </source>
</evidence>
<feature type="transmembrane region" description="Helical" evidence="9">
    <location>
        <begin position="361"/>
        <end position="380"/>
    </location>
</feature>
<dbReference type="Proteomes" id="UP000078084">
    <property type="component" value="Unassembled WGS sequence"/>
</dbReference>
<evidence type="ECO:0000256" key="6">
    <source>
        <dbReference type="ARBA" id="ARBA00022989"/>
    </source>
</evidence>
<gene>
    <name evidence="10" type="ORF">AAV32_03020</name>
</gene>
<organism evidence="10 11">
    <name type="scientific">Kerstersia gyiorum</name>
    <dbReference type="NCBI Taxonomy" id="206506"/>
    <lineage>
        <taxon>Bacteria</taxon>
        <taxon>Pseudomonadati</taxon>
        <taxon>Pseudomonadota</taxon>
        <taxon>Betaproteobacteria</taxon>
        <taxon>Burkholderiales</taxon>
        <taxon>Alcaligenaceae</taxon>
        <taxon>Kerstersia</taxon>
    </lineage>
</organism>
<keyword evidence="3" id="KW-1003">Cell membrane</keyword>
<name>A0A171KX76_9BURK</name>
<evidence type="ECO:0000256" key="3">
    <source>
        <dbReference type="ARBA" id="ARBA00022475"/>
    </source>
</evidence>
<keyword evidence="2" id="KW-0813">Transport</keyword>
<keyword evidence="7 9" id="KW-0472">Membrane</keyword>
<dbReference type="PATRIC" id="fig|206506.3.peg.664"/>
<dbReference type="Pfam" id="PF04143">
    <property type="entry name" value="Sulf_transp"/>
    <property type="match status" value="1"/>
</dbReference>
<sequence length="386" mass="39808">MPALAAATLVACGLAWWAWQLQGIPGTGRGLAFSLLAGAFFGFALQRSRFCFYCITRDYLAHRDARGLLGLIAALALGLLGYYAVFGAFLPVPAPGRLPPGAHIGPVSWVLALGAATFGLGMAISGSCISAHLYRLGEGAFHSLFALLGALAGFGLGFVTWNPLYAAVIRDAPVIWLPHHLGYGGSLALQLTLLAALAAWLLRNQGRHHAAAGGTAAPVSLLALLFSQRWPAYAGGLLIAGLGAMAYFRVAPLGVTAELGSIARTLADSLGALPARLEGLDGFAGCATVIKQSLLSNNGVFVAALVLASFASAILAGDFLPVRLHPGTALRHALGGLLMGWGGMLALGCTIGTLLSGIMAGAASGWIFALFCLVGAWLGWRLRQRA</sequence>
<evidence type="ECO:0000256" key="7">
    <source>
        <dbReference type="ARBA" id="ARBA00023136"/>
    </source>
</evidence>
<dbReference type="AlphaFoldDB" id="A0A171KX76"/>
<feature type="transmembrane region" description="Helical" evidence="9">
    <location>
        <begin position="333"/>
        <end position="355"/>
    </location>
</feature>
<protein>
    <submittedName>
        <fullName evidence="10">Membrane protein</fullName>
    </submittedName>
</protein>
<evidence type="ECO:0000256" key="5">
    <source>
        <dbReference type="ARBA" id="ARBA00022692"/>
    </source>
</evidence>
<dbReference type="PANTHER" id="PTHR30574">
    <property type="entry name" value="INNER MEMBRANE PROTEIN YEDE"/>
    <property type="match status" value="1"/>
</dbReference>
<feature type="transmembrane region" description="Helical" evidence="9">
    <location>
        <begin position="109"/>
        <end position="134"/>
    </location>
</feature>
<comment type="subcellular location">
    <subcellularLocation>
        <location evidence="1">Cell inner membrane</location>
        <topology evidence="1">Multi-pass membrane protein</topology>
    </subcellularLocation>
</comment>
<feature type="transmembrane region" description="Helical" evidence="9">
    <location>
        <begin position="30"/>
        <end position="46"/>
    </location>
</feature>
<feature type="transmembrane region" description="Helical" evidence="9">
    <location>
        <begin position="300"/>
        <end position="321"/>
    </location>
</feature>
<comment type="similarity">
    <text evidence="8">Belongs to the TsuA/YedE (TC 9.B.102) family.</text>
</comment>
<keyword evidence="11" id="KW-1185">Reference proteome</keyword>
<reference evidence="10 11" key="1">
    <citation type="submission" date="2015-04" db="EMBL/GenBank/DDBJ databases">
        <title>Genome sequence of Kerstersia gyiorum CG1.</title>
        <authorList>
            <person name="Greninger A.L."/>
            <person name="Kozyreva V."/>
            <person name="Chaturvedi V."/>
        </authorList>
    </citation>
    <scope>NUCLEOTIDE SEQUENCE [LARGE SCALE GENOMIC DNA]</scope>
    <source>
        <strain evidence="10 11">CG1</strain>
    </source>
</reference>
<evidence type="ECO:0000313" key="10">
    <source>
        <dbReference type="EMBL" id="KKO73493.1"/>
    </source>
</evidence>
<evidence type="ECO:0000256" key="4">
    <source>
        <dbReference type="ARBA" id="ARBA00022519"/>
    </source>
</evidence>
<keyword evidence="4" id="KW-0997">Cell inner membrane</keyword>
<dbReference type="EMBL" id="LBNE01000001">
    <property type="protein sequence ID" value="KKO73493.1"/>
    <property type="molecule type" value="Genomic_DNA"/>
</dbReference>
<dbReference type="GO" id="GO:0005886">
    <property type="term" value="C:plasma membrane"/>
    <property type="evidence" value="ECO:0007669"/>
    <property type="project" value="UniProtKB-SubCell"/>
</dbReference>
<dbReference type="PANTHER" id="PTHR30574:SF1">
    <property type="entry name" value="SULPHUR TRANSPORT DOMAIN-CONTAINING PROTEIN"/>
    <property type="match status" value="1"/>
</dbReference>
<evidence type="ECO:0000256" key="1">
    <source>
        <dbReference type="ARBA" id="ARBA00004429"/>
    </source>
</evidence>
<keyword evidence="6 9" id="KW-1133">Transmembrane helix</keyword>
<feature type="transmembrane region" description="Helical" evidence="9">
    <location>
        <begin position="181"/>
        <end position="202"/>
    </location>
</feature>
<feature type="transmembrane region" description="Helical" evidence="9">
    <location>
        <begin position="141"/>
        <end position="161"/>
    </location>
</feature>
<keyword evidence="5 9" id="KW-0812">Transmembrane</keyword>
<dbReference type="STRING" id="206506.AAV32_03020"/>
<comment type="caution">
    <text evidence="10">The sequence shown here is derived from an EMBL/GenBank/DDBJ whole genome shotgun (WGS) entry which is preliminary data.</text>
</comment>
<accession>A0A171KX76</accession>
<feature type="transmembrane region" description="Helical" evidence="9">
    <location>
        <begin position="230"/>
        <end position="250"/>
    </location>
</feature>